<dbReference type="InterPro" id="IPR029058">
    <property type="entry name" value="AB_hydrolase_fold"/>
</dbReference>
<evidence type="ECO:0000256" key="1">
    <source>
        <dbReference type="ARBA" id="ARBA00005863"/>
    </source>
</evidence>
<keyword evidence="2" id="KW-0378">Hydrolase</keyword>
<dbReference type="GO" id="GO:0005634">
    <property type="term" value="C:nucleus"/>
    <property type="evidence" value="ECO:0007669"/>
    <property type="project" value="TreeGrafter"/>
</dbReference>
<evidence type="ECO:0000313" key="5">
    <source>
        <dbReference type="EMBL" id="CAI6333120.1"/>
    </source>
</evidence>
<dbReference type="GO" id="GO:0044550">
    <property type="term" value="P:secondary metabolite biosynthetic process"/>
    <property type="evidence" value="ECO:0007669"/>
    <property type="project" value="TreeGrafter"/>
</dbReference>
<evidence type="ECO:0000259" key="4">
    <source>
        <dbReference type="Pfam" id="PF03959"/>
    </source>
</evidence>
<organism evidence="5 6">
    <name type="scientific">Periconia digitata</name>
    <dbReference type="NCBI Taxonomy" id="1303443"/>
    <lineage>
        <taxon>Eukaryota</taxon>
        <taxon>Fungi</taxon>
        <taxon>Dikarya</taxon>
        <taxon>Ascomycota</taxon>
        <taxon>Pezizomycotina</taxon>
        <taxon>Dothideomycetes</taxon>
        <taxon>Pleosporomycetidae</taxon>
        <taxon>Pleosporales</taxon>
        <taxon>Massarineae</taxon>
        <taxon>Periconiaceae</taxon>
        <taxon>Periconia</taxon>
    </lineage>
</organism>
<feature type="domain" description="Serine hydrolase" evidence="4">
    <location>
        <begin position="9"/>
        <end position="272"/>
    </location>
</feature>
<feature type="region of interest" description="Disordered" evidence="3">
    <location>
        <begin position="194"/>
        <end position="213"/>
    </location>
</feature>
<gene>
    <name evidence="5" type="ORF">PDIGIT_LOCUS6156</name>
</gene>
<dbReference type="Proteomes" id="UP001152607">
    <property type="component" value="Unassembled WGS sequence"/>
</dbReference>
<proteinExistence type="inferred from homology"/>
<dbReference type="EMBL" id="CAOQHR010000004">
    <property type="protein sequence ID" value="CAI6333120.1"/>
    <property type="molecule type" value="Genomic_DNA"/>
</dbReference>
<name>A0A9W4UBZ2_9PLEO</name>
<sequence length="287" mass="30609">MASSATPLPTLLTLHGSGSSSLIHTIQLARLTRLLKPHFNLHHLTAPYPCAAGPGVLPFFEGCGPYYRWLPSTYLNITSEQMKAGTSNIEMPPEVEELIKGAVEEVKGKGGKVVGLVGFSQGTRVSAGLMMGRELLFGESASAASSSSSSSDEEVQGLKAKYGWLQDFHFFLSVCGSFPPPLVPAGLVPLLPSSSSSSSSSDPASTSTSSKPAPFTYPKITAPTLHVLGTHDEWTWAGKLLIDACFEVEQGKSEVLTLDIGHHYPVKPEDSEKIANWAKEAYEMTSA</sequence>
<accession>A0A9W4UBZ2</accession>
<evidence type="ECO:0000313" key="6">
    <source>
        <dbReference type="Proteomes" id="UP001152607"/>
    </source>
</evidence>
<dbReference type="AlphaFoldDB" id="A0A9W4UBZ2"/>
<dbReference type="Pfam" id="PF03959">
    <property type="entry name" value="FSH1"/>
    <property type="match status" value="1"/>
</dbReference>
<dbReference type="InterPro" id="IPR005645">
    <property type="entry name" value="FSH-like_dom"/>
</dbReference>
<keyword evidence="6" id="KW-1185">Reference proteome</keyword>
<dbReference type="SUPFAM" id="SSF53474">
    <property type="entry name" value="alpha/beta-Hydrolases"/>
    <property type="match status" value="1"/>
</dbReference>
<protein>
    <recommendedName>
        <fullName evidence="4">Serine hydrolase domain-containing protein</fullName>
    </recommendedName>
</protein>
<dbReference type="Gene3D" id="3.40.50.1820">
    <property type="entry name" value="alpha/beta hydrolase"/>
    <property type="match status" value="1"/>
</dbReference>
<reference evidence="5" key="1">
    <citation type="submission" date="2023-01" db="EMBL/GenBank/DDBJ databases">
        <authorList>
            <person name="Van Ghelder C."/>
            <person name="Rancurel C."/>
        </authorList>
    </citation>
    <scope>NUCLEOTIDE SEQUENCE</scope>
    <source>
        <strain evidence="5">CNCM I-4278</strain>
    </source>
</reference>
<dbReference type="PANTHER" id="PTHR48070">
    <property type="entry name" value="ESTERASE OVCA2"/>
    <property type="match status" value="1"/>
</dbReference>
<dbReference type="OrthoDB" id="414698at2759"/>
<dbReference type="PANTHER" id="PTHR48070:SF3">
    <property type="entry name" value="ESTERASE DBAE-RELATED"/>
    <property type="match status" value="1"/>
</dbReference>
<evidence type="ECO:0000256" key="2">
    <source>
        <dbReference type="ARBA" id="ARBA00022801"/>
    </source>
</evidence>
<comment type="caution">
    <text evidence="5">The sequence shown here is derived from an EMBL/GenBank/DDBJ whole genome shotgun (WGS) entry which is preliminary data.</text>
</comment>
<dbReference type="InterPro" id="IPR050593">
    <property type="entry name" value="LovG"/>
</dbReference>
<evidence type="ECO:0000256" key="3">
    <source>
        <dbReference type="SAM" id="MobiDB-lite"/>
    </source>
</evidence>
<dbReference type="GO" id="GO:0005737">
    <property type="term" value="C:cytoplasm"/>
    <property type="evidence" value="ECO:0007669"/>
    <property type="project" value="TreeGrafter"/>
</dbReference>
<comment type="similarity">
    <text evidence="1">Belongs to the LovG family.</text>
</comment>
<dbReference type="GO" id="GO:0016787">
    <property type="term" value="F:hydrolase activity"/>
    <property type="evidence" value="ECO:0007669"/>
    <property type="project" value="UniProtKB-KW"/>
</dbReference>